<comment type="caution">
    <text evidence="1">The sequence shown here is derived from an EMBL/GenBank/DDBJ whole genome shotgun (WGS) entry which is preliminary data.</text>
</comment>
<protein>
    <submittedName>
        <fullName evidence="1">Uncharacterized protein</fullName>
    </submittedName>
</protein>
<dbReference type="EMBL" id="JAVIFY010000007">
    <property type="protein sequence ID" value="MDQ9092077.1"/>
    <property type="molecule type" value="Genomic_DNA"/>
</dbReference>
<keyword evidence="2" id="KW-1185">Reference proteome</keyword>
<organism evidence="1 2">
    <name type="scientific">Pseudoalteromonas haloplanktis</name>
    <name type="common">Alteromonas haloplanktis</name>
    <dbReference type="NCBI Taxonomy" id="228"/>
    <lineage>
        <taxon>Bacteria</taxon>
        <taxon>Pseudomonadati</taxon>
        <taxon>Pseudomonadota</taxon>
        <taxon>Gammaproteobacteria</taxon>
        <taxon>Alteromonadales</taxon>
        <taxon>Pseudoalteromonadaceae</taxon>
        <taxon>Pseudoalteromonas</taxon>
    </lineage>
</organism>
<proteinExistence type="predicted"/>
<name>A0ABU1BCY3_PSEHA</name>
<evidence type="ECO:0000313" key="2">
    <source>
        <dbReference type="Proteomes" id="UP001226574"/>
    </source>
</evidence>
<dbReference type="RefSeq" id="WP_309039035.1">
    <property type="nucleotide sequence ID" value="NZ_JAVIFY010000007.1"/>
</dbReference>
<accession>A0ABU1BCY3</accession>
<sequence>MRALAKPNTTTSALNNYQINTSNGFDTFADYDVWTTDQNLTDLVHYFHTEAYSNLSAGGKVVDANGAPVIGEQMAVSTIVNGTQVDEIVTTNISGQFSVSFDLPRCTGNTITERFDSNFGTPRDVWEIEYKPAQEIKIYPLSKRDDNDIRTLKYIHICDETFIETITR</sequence>
<dbReference type="Proteomes" id="UP001226574">
    <property type="component" value="Unassembled WGS sequence"/>
</dbReference>
<reference evidence="1 2" key="1">
    <citation type="submission" date="2023-08" db="EMBL/GenBank/DDBJ databases">
        <title>Pseudoalteromonas haloplanktis LL1 genome.</title>
        <authorList>
            <person name="Wu S."/>
        </authorList>
    </citation>
    <scope>NUCLEOTIDE SEQUENCE [LARGE SCALE GENOMIC DNA]</scope>
    <source>
        <strain evidence="1 2">LL1</strain>
    </source>
</reference>
<evidence type="ECO:0000313" key="1">
    <source>
        <dbReference type="EMBL" id="MDQ9092077.1"/>
    </source>
</evidence>
<gene>
    <name evidence="1" type="ORF">RC083_10810</name>
</gene>